<sequence>MGLYTSILGLMGSHVFGVEGCEAEAEATRSRFAVPKPAAGRPAMSEVVVLVLTTKLTVRDDRSVHPPAGAGEAGVPVQRKSLEDKQHGGG</sequence>
<reference evidence="2" key="1">
    <citation type="journal article" date="2021" name="bioRxiv">
        <title>Whole Genome Assembly and Annotation of Northern Wild Rice, Zizania palustris L., Supports a Whole Genome Duplication in the Zizania Genus.</title>
        <authorList>
            <person name="Haas M."/>
            <person name="Kono T."/>
            <person name="Macchietto M."/>
            <person name="Millas R."/>
            <person name="McGilp L."/>
            <person name="Shao M."/>
            <person name="Duquette J."/>
            <person name="Hirsch C.N."/>
            <person name="Kimball J."/>
        </authorList>
    </citation>
    <scope>NUCLEOTIDE SEQUENCE</scope>
    <source>
        <tissue evidence="2">Fresh leaf tissue</tissue>
    </source>
</reference>
<keyword evidence="3" id="KW-1185">Reference proteome</keyword>
<accession>A0A8J5T3Q6</accession>
<feature type="region of interest" description="Disordered" evidence="1">
    <location>
        <begin position="61"/>
        <end position="90"/>
    </location>
</feature>
<name>A0A8J5T3Q6_ZIZPA</name>
<organism evidence="2 3">
    <name type="scientific">Zizania palustris</name>
    <name type="common">Northern wild rice</name>
    <dbReference type="NCBI Taxonomy" id="103762"/>
    <lineage>
        <taxon>Eukaryota</taxon>
        <taxon>Viridiplantae</taxon>
        <taxon>Streptophyta</taxon>
        <taxon>Embryophyta</taxon>
        <taxon>Tracheophyta</taxon>
        <taxon>Spermatophyta</taxon>
        <taxon>Magnoliopsida</taxon>
        <taxon>Liliopsida</taxon>
        <taxon>Poales</taxon>
        <taxon>Poaceae</taxon>
        <taxon>BOP clade</taxon>
        <taxon>Oryzoideae</taxon>
        <taxon>Oryzeae</taxon>
        <taxon>Zizaniinae</taxon>
        <taxon>Zizania</taxon>
    </lineage>
</organism>
<dbReference type="Proteomes" id="UP000729402">
    <property type="component" value="Unassembled WGS sequence"/>
</dbReference>
<dbReference type="AlphaFoldDB" id="A0A8J5T3Q6"/>
<gene>
    <name evidence="2" type="ORF">GUJ93_ZPchr0004g38267</name>
</gene>
<protein>
    <submittedName>
        <fullName evidence="2">Uncharacterized protein</fullName>
    </submittedName>
</protein>
<proteinExistence type="predicted"/>
<evidence type="ECO:0000256" key="1">
    <source>
        <dbReference type="SAM" id="MobiDB-lite"/>
    </source>
</evidence>
<dbReference type="EMBL" id="JAAALK010000285">
    <property type="protein sequence ID" value="KAG8066531.1"/>
    <property type="molecule type" value="Genomic_DNA"/>
</dbReference>
<comment type="caution">
    <text evidence="2">The sequence shown here is derived from an EMBL/GenBank/DDBJ whole genome shotgun (WGS) entry which is preliminary data.</text>
</comment>
<evidence type="ECO:0000313" key="2">
    <source>
        <dbReference type="EMBL" id="KAG8066531.1"/>
    </source>
</evidence>
<reference evidence="2" key="2">
    <citation type="submission" date="2021-02" db="EMBL/GenBank/DDBJ databases">
        <authorList>
            <person name="Kimball J.A."/>
            <person name="Haas M.W."/>
            <person name="Macchietto M."/>
            <person name="Kono T."/>
            <person name="Duquette J."/>
            <person name="Shao M."/>
        </authorList>
    </citation>
    <scope>NUCLEOTIDE SEQUENCE</scope>
    <source>
        <tissue evidence="2">Fresh leaf tissue</tissue>
    </source>
</reference>
<feature type="compositionally biased region" description="Basic and acidic residues" evidence="1">
    <location>
        <begin position="80"/>
        <end position="90"/>
    </location>
</feature>
<evidence type="ECO:0000313" key="3">
    <source>
        <dbReference type="Proteomes" id="UP000729402"/>
    </source>
</evidence>